<name>A0A1G6GB54_BACOV</name>
<reference evidence="1 2" key="1">
    <citation type="submission" date="2016-10" db="EMBL/GenBank/DDBJ databases">
        <authorList>
            <person name="de Groot N.N."/>
        </authorList>
    </citation>
    <scope>NUCLEOTIDE SEQUENCE [LARGE SCALE GENOMIC DNA]</scope>
    <source>
        <strain evidence="1 2">NLAE-zl-C500</strain>
    </source>
</reference>
<gene>
    <name evidence="1" type="ORF">SAMN05192581_10629</name>
</gene>
<evidence type="ECO:0000313" key="1">
    <source>
        <dbReference type="EMBL" id="SDB79129.1"/>
    </source>
</evidence>
<evidence type="ECO:0000313" key="2">
    <source>
        <dbReference type="Proteomes" id="UP000183670"/>
    </source>
</evidence>
<dbReference type="EMBL" id="FMYE01000062">
    <property type="protein sequence ID" value="SDB79129.1"/>
    <property type="molecule type" value="Genomic_DNA"/>
</dbReference>
<protein>
    <submittedName>
        <fullName evidence="1">Uncharacterized protein</fullName>
    </submittedName>
</protein>
<accession>A0A1G6GB54</accession>
<dbReference type="AlphaFoldDB" id="A0A1G6GB54"/>
<sequence>MQSDNQAELPFANWEEMYHCYRTQTETQYRILCRLVVSAYQKTTIPEESETLKSIIDGIHSITRG</sequence>
<organism evidence="1 2">
    <name type="scientific">Bacteroides ovatus</name>
    <dbReference type="NCBI Taxonomy" id="28116"/>
    <lineage>
        <taxon>Bacteria</taxon>
        <taxon>Pseudomonadati</taxon>
        <taxon>Bacteroidota</taxon>
        <taxon>Bacteroidia</taxon>
        <taxon>Bacteroidales</taxon>
        <taxon>Bacteroidaceae</taxon>
        <taxon>Bacteroides</taxon>
    </lineage>
</organism>
<proteinExistence type="predicted"/>
<dbReference type="Proteomes" id="UP000183670">
    <property type="component" value="Unassembled WGS sequence"/>
</dbReference>